<dbReference type="AlphaFoldDB" id="A0A4Q9L8A3"/>
<name>A0A4Q9L8A3_9MICR</name>
<accession>A0A4Q9L8A3</accession>
<dbReference type="Pfam" id="PF00702">
    <property type="entry name" value="Hydrolase"/>
    <property type="match status" value="1"/>
</dbReference>
<dbReference type="SUPFAM" id="SSF56784">
    <property type="entry name" value="HAD-like"/>
    <property type="match status" value="1"/>
</dbReference>
<dbReference type="Proteomes" id="UP000291404">
    <property type="component" value="Unassembled WGS sequence"/>
</dbReference>
<dbReference type="PANTHER" id="PTHR12725">
    <property type="entry name" value="HALOACID DEHALOGENASE-LIKE HYDROLASE"/>
    <property type="match status" value="1"/>
</dbReference>
<keyword evidence="2" id="KW-1185">Reference proteome</keyword>
<reference evidence="1 2" key="1">
    <citation type="submission" date="2017-12" db="EMBL/GenBank/DDBJ databases">
        <authorList>
            <person name="Pombert J.-F."/>
            <person name="Haag K.L."/>
            <person name="Ebert D."/>
        </authorList>
    </citation>
    <scope>NUCLEOTIDE SEQUENCE [LARGE SCALE GENOMIC DNA]</scope>
    <source>
        <strain evidence="1">BE-OM-2</strain>
    </source>
</reference>
<evidence type="ECO:0000313" key="1">
    <source>
        <dbReference type="EMBL" id="TBU03445.1"/>
    </source>
</evidence>
<proteinExistence type="predicted"/>
<dbReference type="InterPro" id="IPR023214">
    <property type="entry name" value="HAD_sf"/>
</dbReference>
<sequence length="503" mass="59483">MKFDKAVTLLIFFSFVYSIDFDEYFTRFADNKLLFCISFLYVENFWIDLENFIIFNKNLSETEKKIFLKNSFGVEILYDIKKSEKRVDHFLLNRSHEKYFFSHKFKAMAFLETVNSVFEKNILLFKKCMTRNKKSIFMEDYLSVFLAESKDLLKILSFLQTNKNSESLPFSNEDSQNKIKCHEMNSLKYIKEFKLFKCLYDSFTKENFNFFKELSKNEILEISTANKYIGDLTETSEEGKTSIELYEAFERSFPATFKIHDKLLKKVNNFTKSINHLISDYSNPEIEIFSNILFFNNIDCGPNELLLNDNVIIFDLDDTLYEKNTGLVENIDTNVDSFSELLGINKSLFTNLYEKSKKSNTRYLIEIFKIRKISFENIHEIFYGNIPYNDKLDKNSSLIEIFKGIKSRKICFTNGSHIHAIKCLNAIGLLEYFDAIFSSYIGEQDVINKPNADSYNLITNFLFYRKFTIYFYDDKEKNLELPIKLGWKCFLINEDILERMDGL</sequence>
<dbReference type="VEuPathDB" id="MicrosporidiaDB:CWI36_0923p0010"/>
<comment type="caution">
    <text evidence="1">The sequence shown here is derived from an EMBL/GenBank/DDBJ whole genome shotgun (WGS) entry which is preliminary data.</text>
</comment>
<dbReference type="Gene3D" id="3.40.50.1000">
    <property type="entry name" value="HAD superfamily/HAD-like"/>
    <property type="match status" value="1"/>
</dbReference>
<gene>
    <name evidence="1" type="ORF">CWI36_0923p0010</name>
</gene>
<dbReference type="InterPro" id="IPR036412">
    <property type="entry name" value="HAD-like_sf"/>
</dbReference>
<dbReference type="EMBL" id="PITI01000923">
    <property type="protein sequence ID" value="TBU03445.1"/>
    <property type="molecule type" value="Genomic_DNA"/>
</dbReference>
<dbReference type="VEuPathDB" id="MicrosporidiaDB:CWI39_2045p0010"/>
<dbReference type="GO" id="GO:0016787">
    <property type="term" value="F:hydrolase activity"/>
    <property type="evidence" value="ECO:0007669"/>
    <property type="project" value="UniProtKB-KW"/>
</dbReference>
<organism evidence="1 2">
    <name type="scientific">Hamiltosporidium magnivora</name>
    <dbReference type="NCBI Taxonomy" id="148818"/>
    <lineage>
        <taxon>Eukaryota</taxon>
        <taxon>Fungi</taxon>
        <taxon>Fungi incertae sedis</taxon>
        <taxon>Microsporidia</taxon>
        <taxon>Dubosqiidae</taxon>
        <taxon>Hamiltosporidium</taxon>
    </lineage>
</organism>
<dbReference type="PANTHER" id="PTHR12725:SF117">
    <property type="entry name" value="HALOACID DEHALOGENASE-LIKE HYDROLASE"/>
    <property type="match status" value="1"/>
</dbReference>
<dbReference type="STRING" id="148818.A0A4Q9L8A3"/>
<protein>
    <submittedName>
        <fullName evidence="1">Putative haloacid dehalogenase-like hydrolase</fullName>
    </submittedName>
</protein>
<evidence type="ECO:0000313" key="2">
    <source>
        <dbReference type="Proteomes" id="UP000291404"/>
    </source>
</evidence>
<keyword evidence="1" id="KW-0378">Hydrolase</keyword>